<dbReference type="Proteomes" id="UP000256805">
    <property type="component" value="Unassembled WGS sequence"/>
</dbReference>
<evidence type="ECO:0000313" key="2">
    <source>
        <dbReference type="Proteomes" id="UP000256805"/>
    </source>
</evidence>
<sequence length="37" mass="4203">MIQRLSGKLYVQVLLGVSAGIARMENMKERRTGALRR</sequence>
<accession>A0A375JBF6</accession>
<proteinExistence type="predicted"/>
<reference evidence="1 2" key="1">
    <citation type="submission" date="2018-01" db="EMBL/GenBank/DDBJ databases">
        <authorList>
            <person name="Gaut B.S."/>
            <person name="Morton B.R."/>
            <person name="Clegg M.T."/>
            <person name="Duvall M.R."/>
        </authorList>
    </citation>
    <scope>NUCLEOTIDE SEQUENCE [LARGE SCALE GENOMIC DNA]</scope>
    <source>
        <strain evidence="1">Cupriavidus taiwanensis cmp 52</strain>
    </source>
</reference>
<dbReference type="AlphaFoldDB" id="A0A375JBF6"/>
<organism evidence="1 2">
    <name type="scientific">Cupriavidus taiwanensis</name>
    <dbReference type="NCBI Taxonomy" id="164546"/>
    <lineage>
        <taxon>Bacteria</taxon>
        <taxon>Pseudomonadati</taxon>
        <taxon>Pseudomonadota</taxon>
        <taxon>Betaproteobacteria</taxon>
        <taxon>Burkholderiales</taxon>
        <taxon>Burkholderiaceae</taxon>
        <taxon>Cupriavidus</taxon>
    </lineage>
</organism>
<evidence type="ECO:0000313" key="1">
    <source>
        <dbReference type="EMBL" id="SPS02427.1"/>
    </source>
</evidence>
<name>A0A375JBF6_9BURK</name>
<protein>
    <submittedName>
        <fullName evidence="1">Uncharacterized protein</fullName>
    </submittedName>
</protein>
<dbReference type="EMBL" id="OVTA01000072">
    <property type="protein sequence ID" value="SPS02427.1"/>
    <property type="molecule type" value="Genomic_DNA"/>
</dbReference>
<gene>
    <name evidence="1" type="ORF">CBM2634_U10038</name>
</gene>